<dbReference type="GO" id="GO:0004146">
    <property type="term" value="F:dihydrofolate reductase activity"/>
    <property type="evidence" value="ECO:0007669"/>
    <property type="project" value="UniProtKB-EC"/>
</dbReference>
<dbReference type="RefSeq" id="WP_085805815.1">
    <property type="nucleotide sequence ID" value="NZ_FWFX01000006.1"/>
</dbReference>
<dbReference type="Proteomes" id="UP000193061">
    <property type="component" value="Unassembled WGS sequence"/>
</dbReference>
<evidence type="ECO:0000259" key="10">
    <source>
        <dbReference type="PROSITE" id="PS51330"/>
    </source>
</evidence>
<proteinExistence type="inferred from homology"/>
<dbReference type="GO" id="GO:0046452">
    <property type="term" value="P:dihydrofolate metabolic process"/>
    <property type="evidence" value="ECO:0007669"/>
    <property type="project" value="TreeGrafter"/>
</dbReference>
<dbReference type="GO" id="GO:0046655">
    <property type="term" value="P:folic acid metabolic process"/>
    <property type="evidence" value="ECO:0007669"/>
    <property type="project" value="TreeGrafter"/>
</dbReference>
<accession>A0A1X6ZC69</accession>
<feature type="domain" description="DHFR" evidence="10">
    <location>
        <begin position="1"/>
        <end position="160"/>
    </location>
</feature>
<keyword evidence="12" id="KW-1185">Reference proteome</keyword>
<comment type="similarity">
    <text evidence="2 8 9">Belongs to the dihydrofolate reductase family.</text>
</comment>
<dbReference type="InterPro" id="IPR024072">
    <property type="entry name" value="DHFR-like_dom_sf"/>
</dbReference>
<dbReference type="EMBL" id="FWFX01000006">
    <property type="protein sequence ID" value="SLN46781.1"/>
    <property type="molecule type" value="Genomic_DNA"/>
</dbReference>
<dbReference type="CDD" id="cd00209">
    <property type="entry name" value="DHFR"/>
    <property type="match status" value="1"/>
</dbReference>
<dbReference type="GO" id="GO:0005829">
    <property type="term" value="C:cytosol"/>
    <property type="evidence" value="ECO:0007669"/>
    <property type="project" value="TreeGrafter"/>
</dbReference>
<dbReference type="PIRSF" id="PIRSF000194">
    <property type="entry name" value="DHFR"/>
    <property type="match status" value="1"/>
</dbReference>
<dbReference type="UniPathway" id="UPA00077">
    <property type="reaction ID" value="UER00158"/>
</dbReference>
<comment type="pathway">
    <text evidence="1 8">Cofactor biosynthesis; tetrahydrofolate biosynthesis; 5,6,7,8-tetrahydrofolate from 7,8-dihydrofolate: step 1/1.</text>
</comment>
<evidence type="ECO:0000256" key="3">
    <source>
        <dbReference type="ARBA" id="ARBA00012856"/>
    </source>
</evidence>
<keyword evidence="5 8" id="KW-0521">NADP</keyword>
<name>A0A1X6ZC69_9RHOB</name>
<dbReference type="GO" id="GO:0050661">
    <property type="term" value="F:NADP binding"/>
    <property type="evidence" value="ECO:0007669"/>
    <property type="project" value="InterPro"/>
</dbReference>
<evidence type="ECO:0000256" key="8">
    <source>
        <dbReference type="PIRNR" id="PIRNR000194"/>
    </source>
</evidence>
<evidence type="ECO:0000256" key="9">
    <source>
        <dbReference type="RuleBase" id="RU004474"/>
    </source>
</evidence>
<dbReference type="InterPro" id="IPR012259">
    <property type="entry name" value="DHFR"/>
</dbReference>
<dbReference type="EC" id="1.5.1.3" evidence="3 8"/>
<dbReference type="OrthoDB" id="9804315at2"/>
<dbReference type="SUPFAM" id="SSF53597">
    <property type="entry name" value="Dihydrofolate reductase-like"/>
    <property type="match status" value="1"/>
</dbReference>
<evidence type="ECO:0000256" key="5">
    <source>
        <dbReference type="ARBA" id="ARBA00022857"/>
    </source>
</evidence>
<comment type="function">
    <text evidence="7 8">Key enzyme in folate metabolism. Catalyzes an essential reaction for de novo glycine and purine synthesis, and for DNA precursor synthesis.</text>
</comment>
<dbReference type="GO" id="GO:0046654">
    <property type="term" value="P:tetrahydrofolate biosynthetic process"/>
    <property type="evidence" value="ECO:0007669"/>
    <property type="project" value="UniProtKB-UniPathway"/>
</dbReference>
<sequence length="160" mass="17688">MITLIAARARNGAIGRDGDMPWHLPEDLAFFKRETEGGAVIMGRKTWNSLPEAVRPLPGRLNLVVSSNPDCAPRTFGTIEDAIAEAEGQGYRRIYCIGGGQLYAGMMPIADRLIVTEVDLMVDDADTFFPVFSGDNWHQIGQVILREEAPACVAHEYLRR</sequence>
<dbReference type="PROSITE" id="PS51330">
    <property type="entry name" value="DHFR_2"/>
    <property type="match status" value="1"/>
</dbReference>
<dbReference type="PANTHER" id="PTHR48069:SF3">
    <property type="entry name" value="DIHYDROFOLATE REDUCTASE"/>
    <property type="match status" value="1"/>
</dbReference>
<evidence type="ECO:0000256" key="6">
    <source>
        <dbReference type="ARBA" id="ARBA00023002"/>
    </source>
</evidence>
<dbReference type="Pfam" id="PF00186">
    <property type="entry name" value="DHFR_1"/>
    <property type="match status" value="1"/>
</dbReference>
<dbReference type="Gene3D" id="3.40.430.10">
    <property type="entry name" value="Dihydrofolate Reductase, subunit A"/>
    <property type="match status" value="1"/>
</dbReference>
<evidence type="ECO:0000256" key="1">
    <source>
        <dbReference type="ARBA" id="ARBA00004903"/>
    </source>
</evidence>
<dbReference type="InterPro" id="IPR017925">
    <property type="entry name" value="DHFR_CS"/>
</dbReference>
<protein>
    <recommendedName>
        <fullName evidence="3 8">Dihydrofolate reductase</fullName>
        <ecNumber evidence="3 8">1.5.1.3</ecNumber>
    </recommendedName>
</protein>
<dbReference type="PANTHER" id="PTHR48069">
    <property type="entry name" value="DIHYDROFOLATE REDUCTASE"/>
    <property type="match status" value="1"/>
</dbReference>
<evidence type="ECO:0000256" key="4">
    <source>
        <dbReference type="ARBA" id="ARBA00022563"/>
    </source>
</evidence>
<reference evidence="11 12" key="1">
    <citation type="submission" date="2017-03" db="EMBL/GenBank/DDBJ databases">
        <authorList>
            <person name="Afonso C.L."/>
            <person name="Miller P.J."/>
            <person name="Scott M.A."/>
            <person name="Spackman E."/>
            <person name="Goraichik I."/>
            <person name="Dimitrov K.M."/>
            <person name="Suarez D.L."/>
            <person name="Swayne D.E."/>
        </authorList>
    </citation>
    <scope>NUCLEOTIDE SEQUENCE [LARGE SCALE GENOMIC DNA]</scope>
    <source>
        <strain evidence="11 12">CECT 7450</strain>
    </source>
</reference>
<dbReference type="GO" id="GO:0006730">
    <property type="term" value="P:one-carbon metabolic process"/>
    <property type="evidence" value="ECO:0007669"/>
    <property type="project" value="UniProtKB-KW"/>
</dbReference>
<gene>
    <name evidence="11" type="primary">folA</name>
    <name evidence="11" type="ORF">ROA7450_02304</name>
</gene>
<keyword evidence="4 8" id="KW-0554">One-carbon metabolism</keyword>
<dbReference type="InterPro" id="IPR001796">
    <property type="entry name" value="DHFR_dom"/>
</dbReference>
<organism evidence="11 12">
    <name type="scientific">Roseovarius albus</name>
    <dbReference type="NCBI Taxonomy" id="1247867"/>
    <lineage>
        <taxon>Bacteria</taxon>
        <taxon>Pseudomonadati</taxon>
        <taxon>Pseudomonadota</taxon>
        <taxon>Alphaproteobacteria</taxon>
        <taxon>Rhodobacterales</taxon>
        <taxon>Roseobacteraceae</taxon>
        <taxon>Roseovarius</taxon>
    </lineage>
</organism>
<dbReference type="PROSITE" id="PS00075">
    <property type="entry name" value="DHFR_1"/>
    <property type="match status" value="1"/>
</dbReference>
<comment type="catalytic activity">
    <reaction evidence="8">
        <text>(6S)-5,6,7,8-tetrahydrofolate + NADP(+) = 7,8-dihydrofolate + NADPH + H(+)</text>
        <dbReference type="Rhea" id="RHEA:15009"/>
        <dbReference type="ChEBI" id="CHEBI:15378"/>
        <dbReference type="ChEBI" id="CHEBI:57451"/>
        <dbReference type="ChEBI" id="CHEBI:57453"/>
        <dbReference type="ChEBI" id="CHEBI:57783"/>
        <dbReference type="ChEBI" id="CHEBI:58349"/>
        <dbReference type="EC" id="1.5.1.3"/>
    </reaction>
</comment>
<evidence type="ECO:0000313" key="12">
    <source>
        <dbReference type="Proteomes" id="UP000193061"/>
    </source>
</evidence>
<evidence type="ECO:0000256" key="2">
    <source>
        <dbReference type="ARBA" id="ARBA00009539"/>
    </source>
</evidence>
<evidence type="ECO:0000256" key="7">
    <source>
        <dbReference type="ARBA" id="ARBA00025067"/>
    </source>
</evidence>
<dbReference type="AlphaFoldDB" id="A0A1X6ZC69"/>
<keyword evidence="6 8" id="KW-0560">Oxidoreductase</keyword>
<dbReference type="PRINTS" id="PR00070">
    <property type="entry name" value="DHFR"/>
</dbReference>
<evidence type="ECO:0000313" key="11">
    <source>
        <dbReference type="EMBL" id="SLN46781.1"/>
    </source>
</evidence>